<dbReference type="Gene3D" id="2.30.30.100">
    <property type="match status" value="1"/>
</dbReference>
<feature type="binding site" evidence="6">
    <location>
        <position position="110"/>
    </location>
    <ligand>
        <name>biotin</name>
        <dbReference type="ChEBI" id="CHEBI:57586"/>
    </ligand>
</feature>
<evidence type="ECO:0000256" key="1">
    <source>
        <dbReference type="ARBA" id="ARBA00022598"/>
    </source>
</evidence>
<dbReference type="InterPro" id="IPR036390">
    <property type="entry name" value="WH_DNA-bd_sf"/>
</dbReference>
<dbReference type="PANTHER" id="PTHR12835">
    <property type="entry name" value="BIOTIN PROTEIN LIGASE"/>
    <property type="match status" value="1"/>
</dbReference>
<dbReference type="HAMAP" id="MF_00978">
    <property type="entry name" value="Bifunct_BirA"/>
    <property type="match status" value="1"/>
</dbReference>
<keyword evidence="1 6" id="KW-0436">Ligase</keyword>
<dbReference type="GO" id="GO:0004077">
    <property type="term" value="F:biotin--[biotin carboxyl-carrier protein] ligase activity"/>
    <property type="evidence" value="ECO:0007669"/>
    <property type="project" value="UniProtKB-UniRule"/>
</dbReference>
<dbReference type="PROSITE" id="PS51733">
    <property type="entry name" value="BPL_LPL_CATALYTIC"/>
    <property type="match status" value="1"/>
</dbReference>
<name>A0A1X7AQR2_9GAMM</name>
<comment type="function">
    <text evidence="6">Acts both as a biotin--[acetyl-CoA-carboxylase] ligase and a biotin-operon repressor. In the presence of ATP, BirA activates biotin to form the BirA-biotinyl-5'-adenylate (BirA-bio-5'-AMP or holoBirA) complex. HoloBirA can either transfer the biotinyl moiety to the biotin carboxyl carrier protein (BCCP) subunit of acetyl-CoA carboxylase, or bind to the biotin operator site and inhibit transcription of the operon.</text>
</comment>
<dbReference type="PANTHER" id="PTHR12835:SF5">
    <property type="entry name" value="BIOTIN--PROTEIN LIGASE"/>
    <property type="match status" value="1"/>
</dbReference>
<dbReference type="EMBL" id="FWPT01000008">
    <property type="protein sequence ID" value="SMA49747.1"/>
    <property type="molecule type" value="Genomic_DNA"/>
</dbReference>
<evidence type="ECO:0000313" key="9">
    <source>
        <dbReference type="Proteomes" id="UP000196573"/>
    </source>
</evidence>
<keyword evidence="6" id="KW-0805">Transcription regulation</keyword>
<evidence type="ECO:0000256" key="6">
    <source>
        <dbReference type="HAMAP-Rule" id="MF_00978"/>
    </source>
</evidence>
<dbReference type="SUPFAM" id="SSF50037">
    <property type="entry name" value="C-terminal domain of transcriptional repressors"/>
    <property type="match status" value="1"/>
</dbReference>
<keyword evidence="4 6" id="KW-0092">Biotin</keyword>
<dbReference type="GO" id="GO:0006355">
    <property type="term" value="P:regulation of DNA-templated transcription"/>
    <property type="evidence" value="ECO:0007669"/>
    <property type="project" value="UniProtKB-UniRule"/>
</dbReference>
<protein>
    <recommendedName>
        <fullName evidence="6">Bifunctional ligase/repressor BirA</fullName>
    </recommendedName>
    <alternativeName>
        <fullName evidence="6">Biotin operon repressor</fullName>
    </alternativeName>
    <alternativeName>
        <fullName evidence="6">Biotin--[acetyl-CoA-carboxylase] ligase</fullName>
        <ecNumber evidence="6">6.3.4.15</ecNumber>
    </alternativeName>
    <alternativeName>
        <fullName evidence="6">Biotin--protein ligase</fullName>
    </alternativeName>
    <alternativeName>
        <fullName evidence="6">Biotin-[acetyl-CoA carboxylase] synthetase</fullName>
    </alternativeName>
</protein>
<dbReference type="GO" id="GO:0005737">
    <property type="term" value="C:cytoplasm"/>
    <property type="evidence" value="ECO:0007669"/>
    <property type="project" value="TreeGrafter"/>
</dbReference>
<feature type="domain" description="BPL/LPL catalytic" evidence="7">
    <location>
        <begin position="70"/>
        <end position="253"/>
    </location>
</feature>
<keyword evidence="6" id="KW-0804">Transcription</keyword>
<evidence type="ECO:0000256" key="2">
    <source>
        <dbReference type="ARBA" id="ARBA00022741"/>
    </source>
</evidence>
<feature type="DNA-binding region" description="H-T-H motif" evidence="6">
    <location>
        <begin position="16"/>
        <end position="35"/>
    </location>
</feature>
<organism evidence="8 9">
    <name type="scientific">Parendozoicomonas haliclonae</name>
    <dbReference type="NCBI Taxonomy" id="1960125"/>
    <lineage>
        <taxon>Bacteria</taxon>
        <taxon>Pseudomonadati</taxon>
        <taxon>Pseudomonadota</taxon>
        <taxon>Gammaproteobacteria</taxon>
        <taxon>Oceanospirillales</taxon>
        <taxon>Endozoicomonadaceae</taxon>
        <taxon>Parendozoicomonas</taxon>
    </lineage>
</organism>
<dbReference type="InterPro" id="IPR013196">
    <property type="entry name" value="HTH_11"/>
</dbReference>
<dbReference type="InterPro" id="IPR036388">
    <property type="entry name" value="WH-like_DNA-bd_sf"/>
</dbReference>
<dbReference type="CDD" id="cd16442">
    <property type="entry name" value="BPL"/>
    <property type="match status" value="1"/>
</dbReference>
<accession>A0A1X7AQR2</accession>
<dbReference type="AlphaFoldDB" id="A0A1X7AQR2"/>
<dbReference type="Gene3D" id="1.10.10.10">
    <property type="entry name" value="Winged helix-like DNA-binding domain superfamily/Winged helix DNA-binding domain"/>
    <property type="match status" value="1"/>
</dbReference>
<dbReference type="RefSeq" id="WP_087112188.1">
    <property type="nucleotide sequence ID" value="NZ_CBCSCN010000010.1"/>
</dbReference>
<keyword evidence="2 6" id="KW-0547">Nucleotide-binding</keyword>
<dbReference type="InterPro" id="IPR045864">
    <property type="entry name" value="aa-tRNA-synth_II/BPL/LPL"/>
</dbReference>
<evidence type="ECO:0000313" key="8">
    <source>
        <dbReference type="EMBL" id="SMA49747.1"/>
    </source>
</evidence>
<reference evidence="8 9" key="1">
    <citation type="submission" date="2017-03" db="EMBL/GenBank/DDBJ databases">
        <authorList>
            <person name="Afonso C.L."/>
            <person name="Miller P.J."/>
            <person name="Scott M.A."/>
            <person name="Spackman E."/>
            <person name="Goraichik I."/>
            <person name="Dimitrov K.M."/>
            <person name="Suarez D.L."/>
            <person name="Swayne D.E."/>
        </authorList>
    </citation>
    <scope>NUCLEOTIDE SEQUENCE [LARGE SCALE GENOMIC DNA]</scope>
    <source>
        <strain evidence="8">SB41UT1</strain>
    </source>
</reference>
<feature type="binding site" evidence="6">
    <location>
        <position position="181"/>
    </location>
    <ligand>
        <name>biotin</name>
        <dbReference type="ChEBI" id="CHEBI:57586"/>
    </ligand>
</feature>
<dbReference type="Gene3D" id="3.30.930.10">
    <property type="entry name" value="Bira Bifunctional Protein, Domain 2"/>
    <property type="match status" value="1"/>
</dbReference>
<gene>
    <name evidence="6 8" type="primary">birA</name>
    <name evidence="8" type="ORF">EHSB41UT_03533</name>
</gene>
<evidence type="ECO:0000259" key="7">
    <source>
        <dbReference type="PROSITE" id="PS51733"/>
    </source>
</evidence>
<dbReference type="GO" id="GO:0003677">
    <property type="term" value="F:DNA binding"/>
    <property type="evidence" value="ECO:0007669"/>
    <property type="project" value="UniProtKB-UniRule"/>
</dbReference>
<keyword evidence="6" id="KW-0678">Repressor</keyword>
<dbReference type="SUPFAM" id="SSF55681">
    <property type="entry name" value="Class II aaRS and biotin synthetases"/>
    <property type="match status" value="1"/>
</dbReference>
<dbReference type="InterPro" id="IPR003142">
    <property type="entry name" value="BPL_C"/>
</dbReference>
<dbReference type="Proteomes" id="UP000196573">
    <property type="component" value="Unassembled WGS sequence"/>
</dbReference>
<proteinExistence type="inferred from homology"/>
<dbReference type="NCBIfam" id="TIGR00121">
    <property type="entry name" value="birA_ligase"/>
    <property type="match status" value="1"/>
</dbReference>
<dbReference type="InterPro" id="IPR030855">
    <property type="entry name" value="Bifunct_BirA"/>
</dbReference>
<feature type="binding site" evidence="6">
    <location>
        <begin position="114"/>
        <end position="116"/>
    </location>
    <ligand>
        <name>biotin</name>
        <dbReference type="ChEBI" id="CHEBI:57586"/>
    </ligand>
</feature>
<keyword evidence="6" id="KW-0238">DNA-binding</keyword>
<sequence length="318" mass="34212">MENLIRLLGDGRFHSGEELGAAMAISRAAVWKKLKTLSDYGLELDAVRGKGYRLPSGIELLNRESIYKELQGETAAQLALDLKMITASTNDDVRNIIDDSRWRVAIAEYQSQGRGRRGRVWQSPLGASLYYSMLWRIDGGLTSLDGLSLAVGLTVVKTLESLGVSPLGLKWPNDILANGKKLAGVLLEISGDPTGSCEVVIGIGINLSLSLDLKNKIDQPVTDVHALLGHPVSKNKLAGRLTENLVMMLETFGQHGFTPFQRAWQDYDAFAGSPVVLHAGNTTITGQAAGISESGAVLIRNEAGVTAYSGGEISLRKL</sequence>
<keyword evidence="3 6" id="KW-0067">ATP-binding</keyword>
<dbReference type="NCBIfam" id="NF008847">
    <property type="entry name" value="PRK11886.1-2"/>
    <property type="match status" value="1"/>
</dbReference>
<evidence type="ECO:0000256" key="3">
    <source>
        <dbReference type="ARBA" id="ARBA00022840"/>
    </source>
</evidence>
<dbReference type="InterPro" id="IPR004408">
    <property type="entry name" value="Biotin_CoA_COase_ligase"/>
</dbReference>
<dbReference type="Pfam" id="PF03099">
    <property type="entry name" value="BPL_LplA_LipB"/>
    <property type="match status" value="1"/>
</dbReference>
<dbReference type="Pfam" id="PF08279">
    <property type="entry name" value="HTH_11"/>
    <property type="match status" value="1"/>
</dbReference>
<dbReference type="InterPro" id="IPR004143">
    <property type="entry name" value="BPL_LPL_catalytic"/>
</dbReference>
<evidence type="ECO:0000256" key="5">
    <source>
        <dbReference type="ARBA" id="ARBA00047846"/>
    </source>
</evidence>
<dbReference type="OrthoDB" id="9807064at2"/>
<dbReference type="EC" id="6.3.4.15" evidence="6"/>
<feature type="binding site" evidence="6">
    <location>
        <begin position="88"/>
        <end position="90"/>
    </location>
    <ligand>
        <name>biotin</name>
        <dbReference type="ChEBI" id="CHEBI:57586"/>
    </ligand>
</feature>
<evidence type="ECO:0000256" key="4">
    <source>
        <dbReference type="ARBA" id="ARBA00023267"/>
    </source>
</evidence>
<comment type="similarity">
    <text evidence="6">Belongs to the biotin--protein ligase family.</text>
</comment>
<dbReference type="SUPFAM" id="SSF46785">
    <property type="entry name" value="Winged helix' DNA-binding domain"/>
    <property type="match status" value="1"/>
</dbReference>
<dbReference type="Pfam" id="PF02237">
    <property type="entry name" value="BPL_C"/>
    <property type="match status" value="1"/>
</dbReference>
<keyword evidence="9" id="KW-1185">Reference proteome</keyword>
<dbReference type="InterPro" id="IPR008988">
    <property type="entry name" value="Transcriptional_repressor_C"/>
</dbReference>
<comment type="catalytic activity">
    <reaction evidence="5 6">
        <text>biotin + L-lysyl-[protein] + ATP = N(6)-biotinyl-L-lysyl-[protein] + AMP + diphosphate + H(+)</text>
        <dbReference type="Rhea" id="RHEA:11756"/>
        <dbReference type="Rhea" id="RHEA-COMP:9752"/>
        <dbReference type="Rhea" id="RHEA-COMP:10505"/>
        <dbReference type="ChEBI" id="CHEBI:15378"/>
        <dbReference type="ChEBI" id="CHEBI:29969"/>
        <dbReference type="ChEBI" id="CHEBI:30616"/>
        <dbReference type="ChEBI" id="CHEBI:33019"/>
        <dbReference type="ChEBI" id="CHEBI:57586"/>
        <dbReference type="ChEBI" id="CHEBI:83144"/>
        <dbReference type="ChEBI" id="CHEBI:456215"/>
        <dbReference type="EC" id="6.3.4.15"/>
    </reaction>
</comment>
<dbReference type="GO" id="GO:0005524">
    <property type="term" value="F:ATP binding"/>
    <property type="evidence" value="ECO:0007669"/>
    <property type="project" value="UniProtKB-UniRule"/>
</dbReference>